<reference evidence="4" key="1">
    <citation type="journal article" date="2023" name="Insect Mol. Biol.">
        <title>Genome sequencing provides insights into the evolution of gene families encoding plant cell wall-degrading enzymes in longhorned beetles.</title>
        <authorList>
            <person name="Shin N.R."/>
            <person name="Okamura Y."/>
            <person name="Kirsch R."/>
            <person name="Pauchet Y."/>
        </authorList>
    </citation>
    <scope>NUCLEOTIDE SEQUENCE</scope>
    <source>
        <strain evidence="4">AMC_N1</strain>
    </source>
</reference>
<comment type="similarity">
    <text evidence="1 3">Belongs to the short-chain dehydrogenases/reductases (SDR) family.</text>
</comment>
<dbReference type="SUPFAM" id="SSF51735">
    <property type="entry name" value="NAD(P)-binding Rossmann-fold domains"/>
    <property type="match status" value="1"/>
</dbReference>
<dbReference type="PANTHER" id="PTHR43115">
    <property type="entry name" value="DEHYDROGENASE/REDUCTASE SDR FAMILY MEMBER 11"/>
    <property type="match status" value="1"/>
</dbReference>
<comment type="caution">
    <text evidence="4">The sequence shown here is derived from an EMBL/GenBank/DDBJ whole genome shotgun (WGS) entry which is preliminary data.</text>
</comment>
<protein>
    <recommendedName>
        <fullName evidence="6">Farnesol dehydrogenase-like</fullName>
    </recommendedName>
</protein>
<dbReference type="InterPro" id="IPR036291">
    <property type="entry name" value="NAD(P)-bd_dom_sf"/>
</dbReference>
<dbReference type="Pfam" id="PF00106">
    <property type="entry name" value="adh_short"/>
    <property type="match status" value="1"/>
</dbReference>
<dbReference type="InterPro" id="IPR002347">
    <property type="entry name" value="SDR_fam"/>
</dbReference>
<keyword evidence="5" id="KW-1185">Reference proteome</keyword>
<dbReference type="PRINTS" id="PR00081">
    <property type="entry name" value="GDHRDH"/>
</dbReference>
<dbReference type="Gene3D" id="3.40.50.720">
    <property type="entry name" value="NAD(P)-binding Rossmann-like Domain"/>
    <property type="match status" value="1"/>
</dbReference>
<name>A0AAV8Y3D7_9CUCU</name>
<dbReference type="Proteomes" id="UP001162162">
    <property type="component" value="Unassembled WGS sequence"/>
</dbReference>
<evidence type="ECO:0000256" key="3">
    <source>
        <dbReference type="RuleBase" id="RU000363"/>
    </source>
</evidence>
<evidence type="ECO:0008006" key="6">
    <source>
        <dbReference type="Google" id="ProtNLM"/>
    </source>
</evidence>
<sequence>MVLSMDRWVDKVAVVTNAGSRIGVAVAEKLIKEGLTVVGFVRKMEQVEQLTEKLFDKKENLNPEKIGTCYALKVDLNNEKDIARAFKWTKRKVGPIHVLVNNAGVHVRENAVEEGSPTSQKTLDVNVNSLCVATREAIKIMRSNDIDGHVVHVNTIVGHRVSISNAKEIYPATMQALAALTDSLRKELNSLEPQIKISSINPGCVDTPPFCLETQKSELLQHLTEENLLESEDIADAVVYVLSTPAHVQVN</sequence>
<dbReference type="AlphaFoldDB" id="A0AAV8Y3D7"/>
<accession>A0AAV8Y3D7</accession>
<dbReference type="PANTHER" id="PTHR43115:SF4">
    <property type="entry name" value="DEHYDROGENASE_REDUCTASE SDR FAMILY MEMBER 11"/>
    <property type="match status" value="1"/>
</dbReference>
<evidence type="ECO:0000313" key="5">
    <source>
        <dbReference type="Proteomes" id="UP001162162"/>
    </source>
</evidence>
<keyword evidence="2" id="KW-0560">Oxidoreductase</keyword>
<organism evidence="4 5">
    <name type="scientific">Aromia moschata</name>
    <dbReference type="NCBI Taxonomy" id="1265417"/>
    <lineage>
        <taxon>Eukaryota</taxon>
        <taxon>Metazoa</taxon>
        <taxon>Ecdysozoa</taxon>
        <taxon>Arthropoda</taxon>
        <taxon>Hexapoda</taxon>
        <taxon>Insecta</taxon>
        <taxon>Pterygota</taxon>
        <taxon>Neoptera</taxon>
        <taxon>Endopterygota</taxon>
        <taxon>Coleoptera</taxon>
        <taxon>Polyphaga</taxon>
        <taxon>Cucujiformia</taxon>
        <taxon>Chrysomeloidea</taxon>
        <taxon>Cerambycidae</taxon>
        <taxon>Cerambycinae</taxon>
        <taxon>Callichromatini</taxon>
        <taxon>Aromia</taxon>
    </lineage>
</organism>
<evidence type="ECO:0000313" key="4">
    <source>
        <dbReference type="EMBL" id="KAJ8945958.1"/>
    </source>
</evidence>
<dbReference type="GO" id="GO:0016491">
    <property type="term" value="F:oxidoreductase activity"/>
    <property type="evidence" value="ECO:0007669"/>
    <property type="project" value="UniProtKB-KW"/>
</dbReference>
<gene>
    <name evidence="4" type="ORF">NQ318_016786</name>
</gene>
<evidence type="ECO:0000256" key="2">
    <source>
        <dbReference type="ARBA" id="ARBA00023002"/>
    </source>
</evidence>
<dbReference type="EMBL" id="JAPWTK010000202">
    <property type="protein sequence ID" value="KAJ8945958.1"/>
    <property type="molecule type" value="Genomic_DNA"/>
</dbReference>
<dbReference type="PRINTS" id="PR00080">
    <property type="entry name" value="SDRFAMILY"/>
</dbReference>
<proteinExistence type="inferred from homology"/>
<evidence type="ECO:0000256" key="1">
    <source>
        <dbReference type="ARBA" id="ARBA00006484"/>
    </source>
</evidence>